<dbReference type="EMBL" id="CM004481">
    <property type="protein sequence ID" value="OCT65298.1"/>
    <property type="molecule type" value="Genomic_DNA"/>
</dbReference>
<evidence type="ECO:0000313" key="1">
    <source>
        <dbReference type="EMBL" id="OCT65298.1"/>
    </source>
</evidence>
<reference evidence="2" key="1">
    <citation type="journal article" date="2016" name="Nature">
        <title>Genome evolution in the allotetraploid frog Xenopus laevis.</title>
        <authorList>
            <person name="Session A.M."/>
            <person name="Uno Y."/>
            <person name="Kwon T."/>
            <person name="Chapman J.A."/>
            <person name="Toyoda A."/>
            <person name="Takahashi S."/>
            <person name="Fukui A."/>
            <person name="Hikosaka A."/>
            <person name="Suzuki A."/>
            <person name="Kondo M."/>
            <person name="van Heeringen S.J."/>
            <person name="Quigley I."/>
            <person name="Heinz S."/>
            <person name="Ogino H."/>
            <person name="Ochi H."/>
            <person name="Hellsten U."/>
            <person name="Lyons J.B."/>
            <person name="Simakov O."/>
            <person name="Putnam N."/>
            <person name="Stites J."/>
            <person name="Kuroki Y."/>
            <person name="Tanaka T."/>
            <person name="Michiue T."/>
            <person name="Watanabe M."/>
            <person name="Bogdanovic O."/>
            <person name="Lister R."/>
            <person name="Georgiou G."/>
            <person name="Paranjpe S.S."/>
            <person name="van Kruijsbergen I."/>
            <person name="Shu S."/>
            <person name="Carlson J."/>
            <person name="Kinoshita T."/>
            <person name="Ohta Y."/>
            <person name="Mawaribuchi S."/>
            <person name="Jenkins J."/>
            <person name="Grimwood J."/>
            <person name="Schmutz J."/>
            <person name="Mitros T."/>
            <person name="Mozaffari S.V."/>
            <person name="Suzuki Y."/>
            <person name="Haramoto Y."/>
            <person name="Yamamoto T.S."/>
            <person name="Takagi C."/>
            <person name="Heald R."/>
            <person name="Miller K."/>
            <person name="Haudenschild C."/>
            <person name="Kitzman J."/>
            <person name="Nakayama T."/>
            <person name="Izutsu Y."/>
            <person name="Robert J."/>
            <person name="Fortriede J."/>
            <person name="Burns K."/>
            <person name="Lotay V."/>
            <person name="Karimi K."/>
            <person name="Yasuoka Y."/>
            <person name="Dichmann D.S."/>
            <person name="Flajnik M.F."/>
            <person name="Houston D.W."/>
            <person name="Shendure J."/>
            <person name="DuPasquier L."/>
            <person name="Vize P.D."/>
            <person name="Zorn A.M."/>
            <person name="Ito M."/>
            <person name="Marcotte E.M."/>
            <person name="Wallingford J.B."/>
            <person name="Ito Y."/>
            <person name="Asashima M."/>
            <person name="Ueno N."/>
            <person name="Matsuda Y."/>
            <person name="Veenstra G.J."/>
            <person name="Fujiyama A."/>
            <person name="Harland R.M."/>
            <person name="Taira M."/>
            <person name="Rokhsar D.S."/>
        </authorList>
    </citation>
    <scope>NUCLEOTIDE SEQUENCE [LARGE SCALE GENOMIC DNA]</scope>
    <source>
        <strain evidence="2">J</strain>
    </source>
</reference>
<dbReference type="AlphaFoldDB" id="A0A974H564"/>
<accession>A0A974H564</accession>
<evidence type="ECO:0000313" key="2">
    <source>
        <dbReference type="Proteomes" id="UP000694892"/>
    </source>
</evidence>
<proteinExistence type="predicted"/>
<dbReference type="Proteomes" id="UP000694892">
    <property type="component" value="Chromosome 8S"/>
</dbReference>
<sequence length="101" mass="11965">MGLVHRYLIKLQAKLVEEVHMQVSLYLLLQVVIGPLLCHSRWLSTDLGIFEIRDFEDPLAGSYLECIRDKITNYIGFALYDRWMAKDCVKITKWWKLHLKN</sequence>
<name>A0A974H564_XENLA</name>
<protein>
    <submittedName>
        <fullName evidence="1">Uncharacterized protein</fullName>
    </submittedName>
</protein>
<gene>
    <name evidence="1" type="ORF">XELAEV_18041537mg</name>
</gene>
<organism evidence="1 2">
    <name type="scientific">Xenopus laevis</name>
    <name type="common">African clawed frog</name>
    <dbReference type="NCBI Taxonomy" id="8355"/>
    <lineage>
        <taxon>Eukaryota</taxon>
        <taxon>Metazoa</taxon>
        <taxon>Chordata</taxon>
        <taxon>Craniata</taxon>
        <taxon>Vertebrata</taxon>
        <taxon>Euteleostomi</taxon>
        <taxon>Amphibia</taxon>
        <taxon>Batrachia</taxon>
        <taxon>Anura</taxon>
        <taxon>Pipoidea</taxon>
        <taxon>Pipidae</taxon>
        <taxon>Xenopodinae</taxon>
        <taxon>Xenopus</taxon>
        <taxon>Xenopus</taxon>
    </lineage>
</organism>